<name>A0A848MJB4_9GAMM</name>
<reference evidence="1 2" key="2">
    <citation type="submission" date="2020-06" db="EMBL/GenBank/DDBJ databases">
        <title>Polyphasic characterization of a Rahnella strain isolated from tree sap.</title>
        <authorList>
            <person name="Kim I.S."/>
        </authorList>
    </citation>
    <scope>NUCLEOTIDE SEQUENCE [LARGE SCALE GENOMIC DNA]</scope>
    <source>
        <strain evidence="1 2">SAP-1</strain>
    </source>
</reference>
<dbReference type="InterPro" id="IPR009493">
    <property type="entry name" value="P2_GpE"/>
</dbReference>
<keyword evidence="2" id="KW-1185">Reference proteome</keyword>
<dbReference type="EMBL" id="JAADJU010000004">
    <property type="protein sequence ID" value="NMP27221.1"/>
    <property type="molecule type" value="Genomic_DNA"/>
</dbReference>
<dbReference type="Proteomes" id="UP000585363">
    <property type="component" value="Unassembled WGS sequence"/>
</dbReference>
<dbReference type="AlphaFoldDB" id="A0A848MJB4"/>
<dbReference type="Pfam" id="PF06528">
    <property type="entry name" value="Phage_P2_GpE"/>
    <property type="match status" value="1"/>
</dbReference>
<protein>
    <submittedName>
        <fullName evidence="1">GpE family phage tail protein</fullName>
    </submittedName>
</protein>
<comment type="caution">
    <text evidence="1">The sequence shown here is derived from an EMBL/GenBank/DDBJ whole genome shotgun (WGS) entry which is preliminary data.</text>
</comment>
<proteinExistence type="predicted"/>
<accession>A0A848MJB4</accession>
<reference evidence="1 2" key="1">
    <citation type="submission" date="2020-01" db="EMBL/GenBank/DDBJ databases">
        <authorList>
            <person name="Lee S.D."/>
        </authorList>
    </citation>
    <scope>NUCLEOTIDE SEQUENCE [LARGE SCALE GENOMIC DNA]</scope>
    <source>
        <strain evidence="1 2">SAP-1</strain>
    </source>
</reference>
<sequence length="51" mass="5856">MSYPPRLGVDDLMADVAAVFHWPPSELFPMSLTELINWREKALERSGHTNE</sequence>
<gene>
    <name evidence="1" type="ORF">GW590_10125</name>
</gene>
<organism evidence="1 2">
    <name type="scientific">Rouxiella aceris</name>
    <dbReference type="NCBI Taxonomy" id="2703884"/>
    <lineage>
        <taxon>Bacteria</taxon>
        <taxon>Pseudomonadati</taxon>
        <taxon>Pseudomonadota</taxon>
        <taxon>Gammaproteobacteria</taxon>
        <taxon>Enterobacterales</taxon>
        <taxon>Yersiniaceae</taxon>
        <taxon>Rouxiella</taxon>
    </lineage>
</organism>
<evidence type="ECO:0000313" key="1">
    <source>
        <dbReference type="EMBL" id="NMP27221.1"/>
    </source>
</evidence>
<evidence type="ECO:0000313" key="2">
    <source>
        <dbReference type="Proteomes" id="UP000585363"/>
    </source>
</evidence>